<organism evidence="2 3">
    <name type="scientific">Petrolisthes manimaculis</name>
    <dbReference type="NCBI Taxonomy" id="1843537"/>
    <lineage>
        <taxon>Eukaryota</taxon>
        <taxon>Metazoa</taxon>
        <taxon>Ecdysozoa</taxon>
        <taxon>Arthropoda</taxon>
        <taxon>Crustacea</taxon>
        <taxon>Multicrustacea</taxon>
        <taxon>Malacostraca</taxon>
        <taxon>Eumalacostraca</taxon>
        <taxon>Eucarida</taxon>
        <taxon>Decapoda</taxon>
        <taxon>Pleocyemata</taxon>
        <taxon>Anomura</taxon>
        <taxon>Galatheoidea</taxon>
        <taxon>Porcellanidae</taxon>
        <taxon>Petrolisthes</taxon>
    </lineage>
</organism>
<dbReference type="EMBL" id="JAWZYT010004713">
    <property type="protein sequence ID" value="KAK4292832.1"/>
    <property type="molecule type" value="Genomic_DNA"/>
</dbReference>
<protein>
    <submittedName>
        <fullName evidence="2">Uncharacterized protein</fullName>
    </submittedName>
</protein>
<comment type="caution">
    <text evidence="2">The sequence shown here is derived from an EMBL/GenBank/DDBJ whole genome shotgun (WGS) entry which is preliminary data.</text>
</comment>
<name>A0AAE1TPF0_9EUCA</name>
<evidence type="ECO:0000256" key="1">
    <source>
        <dbReference type="SAM" id="MobiDB-lite"/>
    </source>
</evidence>
<dbReference type="AlphaFoldDB" id="A0AAE1TPF0"/>
<gene>
    <name evidence="2" type="ORF">Pmani_034425</name>
</gene>
<feature type="compositionally biased region" description="Low complexity" evidence="1">
    <location>
        <begin position="35"/>
        <end position="47"/>
    </location>
</feature>
<accession>A0AAE1TPF0</accession>
<dbReference type="Proteomes" id="UP001292094">
    <property type="component" value="Unassembled WGS sequence"/>
</dbReference>
<feature type="region of interest" description="Disordered" evidence="1">
    <location>
        <begin position="29"/>
        <end position="66"/>
    </location>
</feature>
<evidence type="ECO:0000313" key="2">
    <source>
        <dbReference type="EMBL" id="KAK4292832.1"/>
    </source>
</evidence>
<sequence length="66" mass="7431">MEQLTNGLSAAGELMPRCSGVYNFNDWDLSRRTQPRTPRTPNFPTPTSSGTQRHTPRTPYSPNPIK</sequence>
<keyword evidence="3" id="KW-1185">Reference proteome</keyword>
<reference evidence="2" key="1">
    <citation type="submission" date="2023-11" db="EMBL/GenBank/DDBJ databases">
        <title>Genome assemblies of two species of porcelain crab, Petrolisthes cinctipes and Petrolisthes manimaculis (Anomura: Porcellanidae).</title>
        <authorList>
            <person name="Angst P."/>
        </authorList>
    </citation>
    <scope>NUCLEOTIDE SEQUENCE</scope>
    <source>
        <strain evidence="2">PB745_02</strain>
        <tissue evidence="2">Gill</tissue>
    </source>
</reference>
<proteinExistence type="predicted"/>
<evidence type="ECO:0000313" key="3">
    <source>
        <dbReference type="Proteomes" id="UP001292094"/>
    </source>
</evidence>